<organism evidence="2 3">
    <name type="scientific">Plectosphaerella plurivora</name>
    <dbReference type="NCBI Taxonomy" id="936078"/>
    <lineage>
        <taxon>Eukaryota</taxon>
        <taxon>Fungi</taxon>
        <taxon>Dikarya</taxon>
        <taxon>Ascomycota</taxon>
        <taxon>Pezizomycotina</taxon>
        <taxon>Sordariomycetes</taxon>
        <taxon>Hypocreomycetidae</taxon>
        <taxon>Glomerellales</taxon>
        <taxon>Plectosphaerellaceae</taxon>
        <taxon>Plectosphaerella</taxon>
    </lineage>
</organism>
<dbReference type="InterPro" id="IPR007577">
    <property type="entry name" value="GlycoTrfase_DXD_sugar-bd_CS"/>
</dbReference>
<keyword evidence="3" id="KW-1185">Reference proteome</keyword>
<reference evidence="2" key="1">
    <citation type="journal article" date="2021" name="Nat. Commun.">
        <title>Genetic determinants of endophytism in the Arabidopsis root mycobiome.</title>
        <authorList>
            <person name="Mesny F."/>
            <person name="Miyauchi S."/>
            <person name="Thiergart T."/>
            <person name="Pickel B."/>
            <person name="Atanasova L."/>
            <person name="Karlsson M."/>
            <person name="Huettel B."/>
            <person name="Barry K.W."/>
            <person name="Haridas S."/>
            <person name="Chen C."/>
            <person name="Bauer D."/>
            <person name="Andreopoulos W."/>
            <person name="Pangilinan J."/>
            <person name="LaButti K."/>
            <person name="Riley R."/>
            <person name="Lipzen A."/>
            <person name="Clum A."/>
            <person name="Drula E."/>
            <person name="Henrissat B."/>
            <person name="Kohler A."/>
            <person name="Grigoriev I.V."/>
            <person name="Martin F.M."/>
            <person name="Hacquard S."/>
        </authorList>
    </citation>
    <scope>NUCLEOTIDE SEQUENCE</scope>
    <source>
        <strain evidence="2">MPI-SDFR-AT-0117</strain>
    </source>
</reference>
<dbReference type="GO" id="GO:0016740">
    <property type="term" value="F:transferase activity"/>
    <property type="evidence" value="ECO:0007669"/>
    <property type="project" value="UniProtKB-KW"/>
</dbReference>
<evidence type="ECO:0000256" key="1">
    <source>
        <dbReference type="ARBA" id="ARBA00009003"/>
    </source>
</evidence>
<dbReference type="PANTHER" id="PTHR46830:SF2">
    <property type="entry name" value="ALPHA-1,4-N-ACETYLGLUCOSAMINYLTRANSFERASE"/>
    <property type="match status" value="1"/>
</dbReference>
<dbReference type="Proteomes" id="UP000770015">
    <property type="component" value="Unassembled WGS sequence"/>
</dbReference>
<dbReference type="Gene3D" id="3.90.550.20">
    <property type="match status" value="1"/>
</dbReference>
<keyword evidence="2" id="KW-0808">Transferase</keyword>
<proteinExistence type="inferred from homology"/>
<accession>A0A9P8V4Z3</accession>
<gene>
    <name evidence="2" type="ORF">F5X68DRAFT_140719</name>
</gene>
<dbReference type="OrthoDB" id="409543at2759"/>
<comment type="caution">
    <text evidence="2">The sequence shown here is derived from an EMBL/GenBank/DDBJ whole genome shotgun (WGS) entry which is preliminary data.</text>
</comment>
<feature type="non-terminal residue" evidence="2">
    <location>
        <position position="1"/>
    </location>
</feature>
<dbReference type="Pfam" id="PF04488">
    <property type="entry name" value="Gly_transf_sug"/>
    <property type="match status" value="1"/>
</dbReference>
<dbReference type="GO" id="GO:1901135">
    <property type="term" value="P:carbohydrate derivative metabolic process"/>
    <property type="evidence" value="ECO:0007669"/>
    <property type="project" value="UniProtKB-ARBA"/>
</dbReference>
<dbReference type="EMBL" id="JAGSXJ010000026">
    <property type="protein sequence ID" value="KAH6673995.1"/>
    <property type="molecule type" value="Genomic_DNA"/>
</dbReference>
<dbReference type="SUPFAM" id="SSF53448">
    <property type="entry name" value="Nucleotide-diphospho-sugar transferases"/>
    <property type="match status" value="1"/>
</dbReference>
<evidence type="ECO:0000313" key="2">
    <source>
        <dbReference type="EMBL" id="KAH6673995.1"/>
    </source>
</evidence>
<name>A0A9P8V4Z3_9PEZI</name>
<protein>
    <submittedName>
        <fullName evidence="2">Glycosyl transferase</fullName>
    </submittedName>
</protein>
<sequence>YRGLPLSARDFNLWAGHPPDPNCPVTYLEKLPTCKAADGSQAVIRNIVHHVFLLKDPEGDFPFQFSHFLSMYGAYHLWNPDTIYLHTNVAADSGPVRRATAGEAGKWSKLIFGLPQLVINTVEVPEQAANGVNITMMEHKSDFVRVKMVHQYGGIYTDLDVQPLHNVAALRHSGYHAVGGREFGFRDEQGVDHIGNLNSGTFMSVAGGAMITDWMKRMNDVFDGGWVTHSNIALTAVADELVASNADPEARCEILVLNRHGFAPGSWEDWDVATLFDTQTETVTPEWPDDDFQDGDSIPGDVDLTPGVTPAWATNYNCTFLLHAFSPKKARNGAANNGITPRYVLERKSNYARAVYPVARAMYNDGLLGLNDTDLGV</sequence>
<evidence type="ECO:0000313" key="3">
    <source>
        <dbReference type="Proteomes" id="UP000770015"/>
    </source>
</evidence>
<dbReference type="AlphaFoldDB" id="A0A9P8V4Z3"/>
<dbReference type="InterPro" id="IPR029044">
    <property type="entry name" value="Nucleotide-diphossugar_trans"/>
</dbReference>
<dbReference type="PANTHER" id="PTHR46830">
    <property type="entry name" value="TRANSFERASE, PUTATIVE-RELATED"/>
    <property type="match status" value="1"/>
</dbReference>
<comment type="similarity">
    <text evidence="1">Belongs to the glycosyltransferase 32 family.</text>
</comment>